<dbReference type="Gene3D" id="3.90.550.10">
    <property type="entry name" value="Spore Coat Polysaccharide Biosynthesis Protein SpsA, Chain A"/>
    <property type="match status" value="1"/>
</dbReference>
<sequence length="423" mass="47897">MKQGCGEAARSAFDRAWLLDPQALWVQAVQGALAAAPMGPARTEVDELLAVQPVTIAAAIMTLNEARCIERCVHSLMGAVDEIVIIDSGSTDGTIELVEHLPKVKIVHHIELNDDFAGKRNQGLSYINSDWVLWVDADEWLFEEDVAGVREAAGLFHNRVEQVVFNVCQVNYMKGKQSMDYGVPRMFPMNRNLQYYGRVHEQIVMSGADMYEGRMQRQSIRIRLHHDGYEPHILQARNKVNRNLRLLRMMVEEDPDNPGWLLYYGRETLATGDVDKAKQIFEEAAVKAQNKPNFGRLPDILMFLCGIHMNAKNYVQAEAVCRKALEVQPTFPDALYHLAQAQMRQAVALLQSAERHLQESKEAFQSYRGTVTADHTILGWKADVALADLTRLSGKHAEAKEKYEQILQKHPNLQSVRKQLEKL</sequence>
<dbReference type="CDD" id="cd02511">
    <property type="entry name" value="Beta4Glucosyltransferase"/>
    <property type="match status" value="1"/>
</dbReference>
<dbReference type="AlphaFoldDB" id="A0A3G9JE12"/>
<protein>
    <recommendedName>
        <fullName evidence="1">Glycosyltransferase 2-like domain-containing protein</fullName>
    </recommendedName>
</protein>
<organism evidence="2 3">
    <name type="scientific">Paenibacillus baekrokdamisoli</name>
    <dbReference type="NCBI Taxonomy" id="1712516"/>
    <lineage>
        <taxon>Bacteria</taxon>
        <taxon>Bacillati</taxon>
        <taxon>Bacillota</taxon>
        <taxon>Bacilli</taxon>
        <taxon>Bacillales</taxon>
        <taxon>Paenibacillaceae</taxon>
        <taxon>Paenibacillus</taxon>
    </lineage>
</organism>
<keyword evidence="3" id="KW-1185">Reference proteome</keyword>
<dbReference type="InterPro" id="IPR011990">
    <property type="entry name" value="TPR-like_helical_dom_sf"/>
</dbReference>
<dbReference type="SUPFAM" id="SSF48452">
    <property type="entry name" value="TPR-like"/>
    <property type="match status" value="1"/>
</dbReference>
<dbReference type="SUPFAM" id="SSF53448">
    <property type="entry name" value="Nucleotide-diphospho-sugar transferases"/>
    <property type="match status" value="1"/>
</dbReference>
<feature type="domain" description="Glycosyltransferase 2-like" evidence="1">
    <location>
        <begin position="60"/>
        <end position="154"/>
    </location>
</feature>
<evidence type="ECO:0000259" key="1">
    <source>
        <dbReference type="Pfam" id="PF00535"/>
    </source>
</evidence>
<dbReference type="InterPro" id="IPR001173">
    <property type="entry name" value="Glyco_trans_2-like"/>
</dbReference>
<dbReference type="EMBL" id="AP019308">
    <property type="protein sequence ID" value="BBH22238.1"/>
    <property type="molecule type" value="Genomic_DNA"/>
</dbReference>
<dbReference type="Pfam" id="PF00535">
    <property type="entry name" value="Glycos_transf_2"/>
    <property type="match status" value="1"/>
</dbReference>
<dbReference type="Gene3D" id="1.25.40.10">
    <property type="entry name" value="Tetratricopeptide repeat domain"/>
    <property type="match status" value="1"/>
</dbReference>
<dbReference type="PANTHER" id="PTHR43630">
    <property type="entry name" value="POLY-BETA-1,6-N-ACETYL-D-GLUCOSAMINE SYNTHASE"/>
    <property type="match status" value="1"/>
</dbReference>
<dbReference type="Proteomes" id="UP000275368">
    <property type="component" value="Chromosome"/>
</dbReference>
<gene>
    <name evidence="2" type="ORF">Back11_35830</name>
</gene>
<accession>A0A3G9JE12</accession>
<proteinExistence type="predicted"/>
<dbReference type="KEGG" id="pbk:Back11_35830"/>
<evidence type="ECO:0000313" key="2">
    <source>
        <dbReference type="EMBL" id="BBH22238.1"/>
    </source>
</evidence>
<reference evidence="2 3" key="1">
    <citation type="submission" date="2018-11" db="EMBL/GenBank/DDBJ databases">
        <title>Complete genome sequence of Paenibacillus baekrokdamisoli strain KCTC 33723.</title>
        <authorList>
            <person name="Kang S.W."/>
            <person name="Lee K.C."/>
            <person name="Kim K.K."/>
            <person name="Kim J.S."/>
            <person name="Kim D.S."/>
            <person name="Ko S.H."/>
            <person name="Yang S.H."/>
            <person name="Lee J.S."/>
        </authorList>
    </citation>
    <scope>NUCLEOTIDE SEQUENCE [LARGE SCALE GENOMIC DNA]</scope>
    <source>
        <strain evidence="2 3">KCTC 33723</strain>
    </source>
</reference>
<evidence type="ECO:0000313" key="3">
    <source>
        <dbReference type="Proteomes" id="UP000275368"/>
    </source>
</evidence>
<dbReference type="PANTHER" id="PTHR43630:SF2">
    <property type="entry name" value="GLYCOSYLTRANSFERASE"/>
    <property type="match status" value="1"/>
</dbReference>
<name>A0A3G9JE12_9BACL</name>
<dbReference type="InterPro" id="IPR029044">
    <property type="entry name" value="Nucleotide-diphossugar_trans"/>
</dbReference>